<proteinExistence type="predicted"/>
<reference evidence="1" key="2">
    <citation type="submission" date="2015-07" db="EMBL/GenBank/DDBJ databases">
        <authorList>
            <person name="Noorani M."/>
        </authorList>
    </citation>
    <scope>NUCLEOTIDE SEQUENCE</scope>
    <source>
        <strain evidence="1">Yugu1</strain>
    </source>
</reference>
<dbReference type="OrthoDB" id="10580736at2759"/>
<gene>
    <name evidence="1" type="ORF">SETIT_6G036600v2</name>
</gene>
<reference evidence="1" key="1">
    <citation type="journal article" date="2012" name="Nat. Biotechnol.">
        <title>Reference genome sequence of the model plant Setaria.</title>
        <authorList>
            <person name="Bennetzen J.L."/>
            <person name="Schmutz J."/>
            <person name="Wang H."/>
            <person name="Percifield R."/>
            <person name="Hawkins J."/>
            <person name="Pontaroli A.C."/>
            <person name="Estep M."/>
            <person name="Feng L."/>
            <person name="Vaughn J.N."/>
            <person name="Grimwood J."/>
            <person name="Jenkins J."/>
            <person name="Barry K."/>
            <person name="Lindquist E."/>
            <person name="Hellsten U."/>
            <person name="Deshpande S."/>
            <person name="Wang X."/>
            <person name="Wu X."/>
            <person name="Mitros T."/>
            <person name="Triplett J."/>
            <person name="Yang X."/>
            <person name="Ye C.Y."/>
            <person name="Mauro-Herrera M."/>
            <person name="Wang L."/>
            <person name="Li P."/>
            <person name="Sharma M."/>
            <person name="Sharma R."/>
            <person name="Ronald P.C."/>
            <person name="Panaud O."/>
            <person name="Kellogg E.A."/>
            <person name="Brutnell T.P."/>
            <person name="Doust A.N."/>
            <person name="Tuskan G.A."/>
            <person name="Rokhsar D."/>
            <person name="Devos K.M."/>
        </authorList>
    </citation>
    <scope>NUCLEOTIDE SEQUENCE [LARGE SCALE GENOMIC DNA]</scope>
    <source>
        <strain evidence="1">Yugu1</strain>
    </source>
</reference>
<dbReference type="AlphaFoldDB" id="A0A368RHP8"/>
<protein>
    <submittedName>
        <fullName evidence="1">Uncharacterized protein</fullName>
    </submittedName>
</protein>
<evidence type="ECO:0000313" key="1">
    <source>
        <dbReference type="EMBL" id="RCV29737.1"/>
    </source>
</evidence>
<organism evidence="1">
    <name type="scientific">Setaria italica</name>
    <name type="common">Foxtail millet</name>
    <name type="synonym">Panicum italicum</name>
    <dbReference type="NCBI Taxonomy" id="4555"/>
    <lineage>
        <taxon>Eukaryota</taxon>
        <taxon>Viridiplantae</taxon>
        <taxon>Streptophyta</taxon>
        <taxon>Embryophyta</taxon>
        <taxon>Tracheophyta</taxon>
        <taxon>Spermatophyta</taxon>
        <taxon>Magnoliopsida</taxon>
        <taxon>Liliopsida</taxon>
        <taxon>Poales</taxon>
        <taxon>Poaceae</taxon>
        <taxon>PACMAD clade</taxon>
        <taxon>Panicoideae</taxon>
        <taxon>Panicodae</taxon>
        <taxon>Paniceae</taxon>
        <taxon>Cenchrinae</taxon>
        <taxon>Setaria</taxon>
    </lineage>
</organism>
<dbReference type="EMBL" id="CM003533">
    <property type="protein sequence ID" value="RCV29737.1"/>
    <property type="molecule type" value="Genomic_DNA"/>
</dbReference>
<name>A0A368RHP8_SETIT</name>
<sequence>MIQPKNGVVTVFDSLDYDQSTYKEFIFIIQNADLCRFILREVVNSRGTYYYPEHKLAQEDKYVSLREWENQEYHQC</sequence>
<accession>A0A368RHP8</accession>